<evidence type="ECO:0000313" key="1">
    <source>
        <dbReference type="EMBL" id="KUG18801.1"/>
    </source>
</evidence>
<comment type="caution">
    <text evidence="1">The sequence shown here is derived from an EMBL/GenBank/DDBJ whole genome shotgun (WGS) entry which is preliminary data.</text>
</comment>
<proteinExistence type="predicted"/>
<protein>
    <submittedName>
        <fullName evidence="1">Uncharacterized protein</fullName>
    </submittedName>
</protein>
<accession>A0A0W8FDB6</accession>
<dbReference type="AlphaFoldDB" id="A0A0W8FDB6"/>
<gene>
    <name evidence="1" type="ORF">ASZ90_011488</name>
</gene>
<name>A0A0W8FDB6_9ZZZZ</name>
<dbReference type="EMBL" id="LNQE01001360">
    <property type="protein sequence ID" value="KUG18801.1"/>
    <property type="molecule type" value="Genomic_DNA"/>
</dbReference>
<sequence>MVFYTIKDGNTLKSETVIFGDHKASVDSIIEHSDLEVRDGKIVYSNGKDIEADWLKSYT</sequence>
<organism evidence="1">
    <name type="scientific">hydrocarbon metagenome</name>
    <dbReference type="NCBI Taxonomy" id="938273"/>
    <lineage>
        <taxon>unclassified sequences</taxon>
        <taxon>metagenomes</taxon>
        <taxon>ecological metagenomes</taxon>
    </lineage>
</organism>
<reference evidence="1" key="1">
    <citation type="journal article" date="2015" name="Proc. Natl. Acad. Sci. U.S.A.">
        <title>Networks of energetic and metabolic interactions define dynamics in microbial communities.</title>
        <authorList>
            <person name="Embree M."/>
            <person name="Liu J.K."/>
            <person name="Al-Bassam M.M."/>
            <person name="Zengler K."/>
        </authorList>
    </citation>
    <scope>NUCLEOTIDE SEQUENCE</scope>
</reference>